<evidence type="ECO:0008006" key="3">
    <source>
        <dbReference type="Google" id="ProtNLM"/>
    </source>
</evidence>
<comment type="caution">
    <text evidence="1">The sequence shown here is derived from an EMBL/GenBank/DDBJ whole genome shotgun (WGS) entry which is preliminary data.</text>
</comment>
<keyword evidence="2" id="KW-1185">Reference proteome</keyword>
<proteinExistence type="predicted"/>
<organism evidence="1 2">
    <name type="scientific">Halopseudomonas sabulinigri</name>
    <dbReference type="NCBI Taxonomy" id="472181"/>
    <lineage>
        <taxon>Bacteria</taxon>
        <taxon>Pseudomonadati</taxon>
        <taxon>Pseudomonadota</taxon>
        <taxon>Gammaproteobacteria</taxon>
        <taxon>Pseudomonadales</taxon>
        <taxon>Pseudomonadaceae</taxon>
        <taxon>Halopseudomonas</taxon>
    </lineage>
</organism>
<dbReference type="Proteomes" id="UP001486808">
    <property type="component" value="Unassembled WGS sequence"/>
</dbReference>
<reference evidence="1 2" key="1">
    <citation type="submission" date="2024-04" db="EMBL/GenBank/DDBJ databases">
        <title>Draft genome sequence of Halopseudomonas sabulinigri NBRC 116187.</title>
        <authorList>
            <person name="Miyakawa T."/>
            <person name="Kusuya Y."/>
            <person name="Miura T."/>
        </authorList>
    </citation>
    <scope>NUCLEOTIDE SEQUENCE [LARGE SCALE GENOMIC DNA]</scope>
    <source>
        <strain evidence="1 2">4NH20-0042</strain>
    </source>
</reference>
<name>A0ABP9ZR22_9GAMM</name>
<evidence type="ECO:0000313" key="2">
    <source>
        <dbReference type="Proteomes" id="UP001486808"/>
    </source>
</evidence>
<protein>
    <recommendedName>
        <fullName evidence="3">Lipoprotein</fullName>
    </recommendedName>
</protein>
<dbReference type="EMBL" id="BAABWD010000002">
    <property type="protein sequence ID" value="GAA6131904.1"/>
    <property type="molecule type" value="Genomic_DNA"/>
</dbReference>
<gene>
    <name evidence="1" type="ORF">NBRC116187_22640</name>
</gene>
<evidence type="ECO:0000313" key="1">
    <source>
        <dbReference type="EMBL" id="GAA6131904.1"/>
    </source>
</evidence>
<sequence length="67" mass="7578">MPQAGIKAATNKEVLKTCFIVFTFSCSSLSNAPKGTLAIDNDKQKLETFRLSRAAYRELRRDRRKAN</sequence>
<accession>A0ABP9ZR22</accession>